<protein>
    <submittedName>
        <fullName evidence="7">Uncharacterized protein</fullName>
    </submittedName>
</protein>
<keyword evidence="3" id="KW-1133">Transmembrane helix</keyword>
<reference evidence="7" key="2">
    <citation type="submission" date="2025-08" db="UniProtKB">
        <authorList>
            <consortium name="Ensembl"/>
        </authorList>
    </citation>
    <scope>IDENTIFICATION</scope>
</reference>
<proteinExistence type="predicted"/>
<organism evidence="7 8">
    <name type="scientific">Melopsittacus undulatus</name>
    <name type="common">Budgerigar</name>
    <name type="synonym">Psittacus undulatus</name>
    <dbReference type="NCBI Taxonomy" id="13146"/>
    <lineage>
        <taxon>Eukaryota</taxon>
        <taxon>Metazoa</taxon>
        <taxon>Chordata</taxon>
        <taxon>Craniata</taxon>
        <taxon>Vertebrata</taxon>
        <taxon>Euteleostomi</taxon>
        <taxon>Archelosauria</taxon>
        <taxon>Archosauria</taxon>
        <taxon>Dinosauria</taxon>
        <taxon>Saurischia</taxon>
        <taxon>Theropoda</taxon>
        <taxon>Coelurosauria</taxon>
        <taxon>Aves</taxon>
        <taxon>Neognathae</taxon>
        <taxon>Neoaves</taxon>
        <taxon>Telluraves</taxon>
        <taxon>Australaves</taxon>
        <taxon>Psittaciformes</taxon>
        <taxon>Psittaculidae</taxon>
        <taxon>Melopsittacus</taxon>
    </lineage>
</organism>
<reference evidence="7" key="1">
    <citation type="submission" date="2020-03" db="EMBL/GenBank/DDBJ databases">
        <title>Melopsittacus undulatus (budgerigar) genome, bMelUnd1, maternal haplotype with Z.</title>
        <authorList>
            <person name="Gedman G."/>
            <person name="Mountcastle J."/>
            <person name="Haase B."/>
            <person name="Formenti G."/>
            <person name="Wright T."/>
            <person name="Apodaca J."/>
            <person name="Pelan S."/>
            <person name="Chow W."/>
            <person name="Rhie A."/>
            <person name="Howe K."/>
            <person name="Fedrigo O."/>
            <person name="Jarvis E.D."/>
        </authorList>
    </citation>
    <scope>NUCLEOTIDE SEQUENCE [LARGE SCALE GENOMIC DNA]</scope>
</reference>
<evidence type="ECO:0000256" key="1">
    <source>
        <dbReference type="ARBA" id="ARBA00004370"/>
    </source>
</evidence>
<dbReference type="InterPro" id="IPR051117">
    <property type="entry name" value="TRG_var/const_region"/>
</dbReference>
<keyword evidence="4" id="KW-0472">Membrane</keyword>
<dbReference type="InterPro" id="IPR003599">
    <property type="entry name" value="Ig_sub"/>
</dbReference>
<dbReference type="SMART" id="SM00409">
    <property type="entry name" value="IG"/>
    <property type="match status" value="1"/>
</dbReference>
<dbReference type="InterPro" id="IPR013106">
    <property type="entry name" value="Ig_V-set"/>
</dbReference>
<dbReference type="PANTHER" id="PTHR19256:SF65">
    <property type="entry name" value="T CELL RECEPTOR GAMMA CONSTANT 1-RELATED"/>
    <property type="match status" value="1"/>
</dbReference>
<dbReference type="Ensembl" id="ENSMUNT00000013551.2">
    <property type="protein sequence ID" value="ENSMUNP00000011730.2"/>
    <property type="gene ID" value="ENSMUNG00000009204.2"/>
</dbReference>
<name>A0A8C6JCX3_MELUD</name>
<evidence type="ECO:0000256" key="2">
    <source>
        <dbReference type="ARBA" id="ARBA00022692"/>
    </source>
</evidence>
<keyword evidence="8" id="KW-1185">Reference proteome</keyword>
<evidence type="ECO:0000313" key="7">
    <source>
        <dbReference type="Ensembl" id="ENSMUNP00000011730.2"/>
    </source>
</evidence>
<dbReference type="InterPro" id="IPR003597">
    <property type="entry name" value="Ig_C1-set"/>
</dbReference>
<dbReference type="SMART" id="SM00406">
    <property type="entry name" value="IGv"/>
    <property type="match status" value="1"/>
</dbReference>
<sequence>MLLLAALVATASWSCKSFFIPLSFLIGTHGCANRRLLHTSEFQLMTPFLLSFLDGFAQVYPVQSPISITKSQRSARMICEIKISEAMFEGLSIHWYQQKEGRAPERILYVSEGKPVVETGFTANRYMVEKVSSQKRFILTIKDVIPDDAATYYCAYWDTHHDRNSKIITAKIFGSGTKLIVSSKGHSPPANSEILKKEHENQITYVCLVEKFYPEVIRVTWTDENNEEVTDSVVKGDTWKATENEEYSIGSWLTVPVKNKDKKYYCKYEHESQDRSLPTRGIYKILRVIY</sequence>
<evidence type="ECO:0000313" key="8">
    <source>
        <dbReference type="Proteomes" id="UP000694405"/>
    </source>
</evidence>
<dbReference type="Proteomes" id="UP000694405">
    <property type="component" value="Chromosome 1"/>
</dbReference>
<evidence type="ECO:0000256" key="6">
    <source>
        <dbReference type="ARBA" id="ARBA00023319"/>
    </source>
</evidence>
<dbReference type="SUPFAM" id="SSF48726">
    <property type="entry name" value="Immunoglobulin"/>
    <property type="match status" value="2"/>
</dbReference>
<dbReference type="InterPro" id="IPR007110">
    <property type="entry name" value="Ig-like_dom"/>
</dbReference>
<dbReference type="Pfam" id="PF07654">
    <property type="entry name" value="C1-set"/>
    <property type="match status" value="1"/>
</dbReference>
<accession>A0A8C6JCX3</accession>
<reference evidence="7" key="3">
    <citation type="submission" date="2025-09" db="UniProtKB">
        <authorList>
            <consortium name="Ensembl"/>
        </authorList>
    </citation>
    <scope>IDENTIFICATION</scope>
</reference>
<keyword evidence="5" id="KW-0675">Receptor</keyword>
<keyword evidence="2" id="KW-0812">Transmembrane</keyword>
<dbReference type="GO" id="GO:0016020">
    <property type="term" value="C:membrane"/>
    <property type="evidence" value="ECO:0007669"/>
    <property type="project" value="UniProtKB-SubCell"/>
</dbReference>
<evidence type="ECO:0000256" key="4">
    <source>
        <dbReference type="ARBA" id="ARBA00023136"/>
    </source>
</evidence>
<dbReference type="AlphaFoldDB" id="A0A8C6JCX3"/>
<dbReference type="PANTHER" id="PTHR19256">
    <property type="entry name" value="T-CELL RECEPTOR GAMMA CHAIN"/>
    <property type="match status" value="1"/>
</dbReference>
<accession>A0A8V5GLB7</accession>
<keyword evidence="6" id="KW-0393">Immunoglobulin domain</keyword>
<dbReference type="InterPro" id="IPR013783">
    <property type="entry name" value="Ig-like_fold"/>
</dbReference>
<comment type="subcellular location">
    <subcellularLocation>
        <location evidence="1">Membrane</location>
    </subcellularLocation>
</comment>
<dbReference type="PROSITE" id="PS50835">
    <property type="entry name" value="IG_LIKE"/>
    <property type="match status" value="2"/>
</dbReference>
<dbReference type="InterPro" id="IPR036179">
    <property type="entry name" value="Ig-like_dom_sf"/>
</dbReference>
<evidence type="ECO:0000256" key="3">
    <source>
        <dbReference type="ARBA" id="ARBA00022989"/>
    </source>
</evidence>
<evidence type="ECO:0000256" key="5">
    <source>
        <dbReference type="ARBA" id="ARBA00023170"/>
    </source>
</evidence>
<dbReference type="Gene3D" id="2.60.40.10">
    <property type="entry name" value="Immunoglobulins"/>
    <property type="match status" value="2"/>
</dbReference>
<dbReference type="SMART" id="SM00407">
    <property type="entry name" value="IGc1"/>
    <property type="match status" value="1"/>
</dbReference>
<dbReference type="Pfam" id="PF07686">
    <property type="entry name" value="V-set"/>
    <property type="match status" value="1"/>
</dbReference>